<keyword evidence="1" id="KW-0812">Transmembrane</keyword>
<evidence type="ECO:0000313" key="4">
    <source>
        <dbReference type="Proteomes" id="UP001478862"/>
    </source>
</evidence>
<dbReference type="CDD" id="cd15787">
    <property type="entry name" value="YycH_N"/>
    <property type="match status" value="1"/>
</dbReference>
<dbReference type="Proteomes" id="UP001478862">
    <property type="component" value="Unassembled WGS sequence"/>
</dbReference>
<reference evidence="3 4" key="1">
    <citation type="submission" date="2024-06" db="EMBL/GenBank/DDBJ databases">
        <title>Lysinibacillus zambalefons sp. nov., a Novel Firmicute Isolated from the Poon Bato Zambales Hyperalkaline Spring.</title>
        <authorList>
            <person name="Aja J.A."/>
            <person name="Lazaro J.E.H."/>
            <person name="Llorin L.D."/>
            <person name="Lim K.R."/>
            <person name="Teodosio J."/>
            <person name="Dalisay D.S."/>
        </authorList>
    </citation>
    <scope>NUCLEOTIDE SEQUENCE [LARGE SCALE GENOMIC DNA]</scope>
    <source>
        <strain evidence="3 4">M3</strain>
    </source>
</reference>
<evidence type="ECO:0000259" key="2">
    <source>
        <dbReference type="Pfam" id="PF07435"/>
    </source>
</evidence>
<dbReference type="Gene3D" id="3.10.450.310">
    <property type="match status" value="1"/>
</dbReference>
<gene>
    <name evidence="3" type="primary">yycH</name>
    <name evidence="3" type="ORF">ABNX05_13250</name>
</gene>
<dbReference type="Pfam" id="PF07435">
    <property type="entry name" value="YycH"/>
    <property type="match status" value="1"/>
</dbReference>
<accession>A0ABV1MVG9</accession>
<evidence type="ECO:0000256" key="1">
    <source>
        <dbReference type="SAM" id="Phobius"/>
    </source>
</evidence>
<protein>
    <submittedName>
        <fullName evidence="3">Two-component system activity regulator YycH</fullName>
    </submittedName>
</protein>
<dbReference type="RefSeq" id="WP_349660179.1">
    <property type="nucleotide sequence ID" value="NZ_JBEGDG010000009.1"/>
</dbReference>
<dbReference type="Gene3D" id="3.30.310.160">
    <property type="entry name" value="YycH protein, domain 2"/>
    <property type="match status" value="1"/>
</dbReference>
<keyword evidence="1" id="KW-0472">Membrane</keyword>
<keyword evidence="4" id="KW-1185">Reference proteome</keyword>
<sequence>MKYIEPVKSVVLFLLVVLSVALTFMIWTYTPDYKYIEKTEGKEILIGPQKKVADVIRPYKAIYRFDKEFTGTVSNGVMEDIMKTFEGWNVLDLMPVNNNLTAGSVNEMIRTNNCMTVFFTGEIPYSAFNTIFQFADKELPETTFNRMIIDWSTYSNKELQVFFISGNNELLMRSHVSLENANQFVRNIIEPAKTYGTFTEVEREGFTSLYIANDKVESAKYTYFIEEKPELFKDVLFTNLKNVRRTDESATTERYQDGMSKMVLDSKLKSLTYANPAAESSLRIEPSKLLKDSFEFINEHGGFTDDYRLVSTSTSNNQLDYQLYIHGLPIYSDQAINRISTVWGDNRIFVYKRPYFSFEKEISPEREMKELPSGTEVVEKIKKLNNIALSDIDDIVVGFYLTYDQSTIVTLEPCWFVIRNGVSTRLTPEVVGGVKNGLE</sequence>
<keyword evidence="1" id="KW-1133">Transmembrane helix</keyword>
<feature type="transmembrane region" description="Helical" evidence="1">
    <location>
        <begin position="12"/>
        <end position="30"/>
    </location>
</feature>
<name>A0ABV1MVG9_9BACI</name>
<dbReference type="EMBL" id="JBEGDG010000009">
    <property type="protein sequence ID" value="MEQ6355589.1"/>
    <property type="molecule type" value="Genomic_DNA"/>
</dbReference>
<dbReference type="InterPro" id="IPR009996">
    <property type="entry name" value="YycH"/>
</dbReference>
<evidence type="ECO:0000313" key="3">
    <source>
        <dbReference type="EMBL" id="MEQ6355589.1"/>
    </source>
</evidence>
<organism evidence="3 4">
    <name type="scientific">Lysinibacillus zambalensis</name>
    <dbReference type="NCBI Taxonomy" id="3160866"/>
    <lineage>
        <taxon>Bacteria</taxon>
        <taxon>Bacillati</taxon>
        <taxon>Bacillota</taxon>
        <taxon>Bacilli</taxon>
        <taxon>Bacillales</taxon>
        <taxon>Bacillaceae</taxon>
        <taxon>Lysinibacillus</taxon>
    </lineage>
</organism>
<dbReference type="InterPro" id="IPR042274">
    <property type="entry name" value="YycH/YycI_2"/>
</dbReference>
<comment type="caution">
    <text evidence="3">The sequence shown here is derived from an EMBL/GenBank/DDBJ whole genome shotgun (WGS) entry which is preliminary data.</text>
</comment>
<proteinExistence type="predicted"/>
<feature type="domain" description="Regulatory protein YycH" evidence="2">
    <location>
        <begin position="6"/>
        <end position="421"/>
    </location>
</feature>